<organism evidence="1 2">
    <name type="scientific">Flavobacterium sinopsychrotolerans</name>
    <dbReference type="NCBI Taxonomy" id="604089"/>
    <lineage>
        <taxon>Bacteria</taxon>
        <taxon>Pseudomonadati</taxon>
        <taxon>Bacteroidota</taxon>
        <taxon>Flavobacteriia</taxon>
        <taxon>Flavobacteriales</taxon>
        <taxon>Flavobacteriaceae</taxon>
        <taxon>Flavobacterium</taxon>
    </lineage>
</organism>
<dbReference type="SUPFAM" id="SSF52540">
    <property type="entry name" value="P-loop containing nucleoside triphosphate hydrolases"/>
    <property type="match status" value="1"/>
</dbReference>
<dbReference type="AlphaFoldDB" id="A0A1H8LXK6"/>
<sequence>MSTLTINLNEEYRIKIEEGKDFHNSIFKDVYINAAENVVEIINQSNSKNKYDDFNNIIAFTGERGKGKSSSMISFRNALINNKDENKHKVFFDAKKLDDKSLKSTFEILRNNKFAEIDIIDPSLFKGNESLFEIILAKMFSKFQDKLKEKDSDISEDVRRNLISRFQKVFENLQIINSDRKELYKLETIEALSKLATSSNLRDCFKDLVTEYLKSFEDKEFLVIAIDDFDLNISKTYEMLEDIRQLLIQSKIIILIACKVEQLRESVLNNYYKEFDNLIKYKSNELTEIELINKTEKYIEKILPFEKRLELPNLKMF</sequence>
<evidence type="ECO:0000313" key="1">
    <source>
        <dbReference type="EMBL" id="SEO09740.1"/>
    </source>
</evidence>
<name>A0A1H8LXK6_9FLAO</name>
<reference evidence="2" key="1">
    <citation type="submission" date="2016-10" db="EMBL/GenBank/DDBJ databases">
        <authorList>
            <person name="Varghese N."/>
            <person name="Submissions S."/>
        </authorList>
    </citation>
    <scope>NUCLEOTIDE SEQUENCE [LARGE SCALE GENOMIC DNA]</scope>
    <source>
        <strain evidence="2">CGMCC 1.8704</strain>
    </source>
</reference>
<keyword evidence="2" id="KW-1185">Reference proteome</keyword>
<accession>A0A1H8LXK6</accession>
<dbReference type="EMBL" id="FODN01000003">
    <property type="protein sequence ID" value="SEO09740.1"/>
    <property type="molecule type" value="Genomic_DNA"/>
</dbReference>
<dbReference type="InterPro" id="IPR027417">
    <property type="entry name" value="P-loop_NTPase"/>
</dbReference>
<protein>
    <recommendedName>
        <fullName evidence="3">KAP family P-loop domain-containing protein</fullName>
    </recommendedName>
</protein>
<dbReference type="Proteomes" id="UP000198657">
    <property type="component" value="Unassembled WGS sequence"/>
</dbReference>
<dbReference type="STRING" id="604089.SAMN04487942_1722"/>
<proteinExistence type="predicted"/>
<evidence type="ECO:0008006" key="3">
    <source>
        <dbReference type="Google" id="ProtNLM"/>
    </source>
</evidence>
<gene>
    <name evidence="1" type="ORF">SAMN04487942_1722</name>
</gene>
<evidence type="ECO:0000313" key="2">
    <source>
        <dbReference type="Proteomes" id="UP000198657"/>
    </source>
</evidence>
<dbReference type="RefSeq" id="WP_091169295.1">
    <property type="nucleotide sequence ID" value="NZ_FODN01000003.1"/>
</dbReference>
<dbReference type="OrthoDB" id="2046240at2"/>